<evidence type="ECO:0000313" key="2">
    <source>
        <dbReference type="EMBL" id="GMN53551.1"/>
    </source>
</evidence>
<dbReference type="AlphaFoldDB" id="A0AA88AW46"/>
<accession>A0AA88AW46</accession>
<keyword evidence="3" id="KW-1185">Reference proteome</keyword>
<keyword evidence="1" id="KW-1133">Transmembrane helix</keyword>
<dbReference type="InterPro" id="IPR034571">
    <property type="entry name" value="APEM9"/>
</dbReference>
<evidence type="ECO:0000256" key="1">
    <source>
        <dbReference type="SAM" id="Phobius"/>
    </source>
</evidence>
<keyword evidence="1" id="KW-0472">Membrane</keyword>
<comment type="caution">
    <text evidence="2">The sequence shown here is derived from an EMBL/GenBank/DDBJ whole genome shotgun (WGS) entry which is preliminary data.</text>
</comment>
<evidence type="ECO:0000313" key="3">
    <source>
        <dbReference type="Proteomes" id="UP001187192"/>
    </source>
</evidence>
<protein>
    <submittedName>
        <fullName evidence="2">Uncharacterized protein</fullName>
    </submittedName>
</protein>
<keyword evidence="1" id="KW-0812">Transmembrane</keyword>
<reference evidence="2" key="1">
    <citation type="submission" date="2023-07" db="EMBL/GenBank/DDBJ databases">
        <title>draft genome sequence of fig (Ficus carica).</title>
        <authorList>
            <person name="Takahashi T."/>
            <person name="Nishimura K."/>
        </authorList>
    </citation>
    <scope>NUCLEOTIDE SEQUENCE</scope>
</reference>
<dbReference type="PANTHER" id="PTHR36361:SF1">
    <property type="entry name" value="PROTEIN APEM9"/>
    <property type="match status" value="1"/>
</dbReference>
<gene>
    <name evidence="2" type="ORF">TIFTF001_022686</name>
</gene>
<sequence length="425" mass="48167">MEASHSELWAQIERAESYLVCSMYEEAASLASSILKQPMLLCSEGEMEHGIQLHDMLESTGMVLVQSLNELHRASEILNELKQLFFSVATIPVQVLLTGVCFQMSESSSGVREFLEEFLGKWRFANERYYVLAGAESNIDNVEGCDGCFVLGVDRYLDVVEIYVMKLLGTTPNDMSLAITWVEKAELPENKRQGLLRRLHSLHSVKATNLSQGSSLPLLAENHEVYSSNLEKLNISEGSPEASDRNYPLNVEKTRKQAVLRLSKRVEPCFWWFRTINLKFGNVQLVVSNGKIALGCMILLVYWILRRKQASLKGMVQKQALFIKKAVMDLWQLAFSYQVNPLAAVQSSPIPLRGGQRIVSHSLYENDITVFTPHPRDEKVLQQATVEVPSSLLLEDFFFFEPPRQRPRPLVVTFWTAFLMILASS</sequence>
<organism evidence="2 3">
    <name type="scientific">Ficus carica</name>
    <name type="common">Common fig</name>
    <dbReference type="NCBI Taxonomy" id="3494"/>
    <lineage>
        <taxon>Eukaryota</taxon>
        <taxon>Viridiplantae</taxon>
        <taxon>Streptophyta</taxon>
        <taxon>Embryophyta</taxon>
        <taxon>Tracheophyta</taxon>
        <taxon>Spermatophyta</taxon>
        <taxon>Magnoliopsida</taxon>
        <taxon>eudicotyledons</taxon>
        <taxon>Gunneridae</taxon>
        <taxon>Pentapetalae</taxon>
        <taxon>rosids</taxon>
        <taxon>fabids</taxon>
        <taxon>Rosales</taxon>
        <taxon>Moraceae</taxon>
        <taxon>Ficeae</taxon>
        <taxon>Ficus</taxon>
    </lineage>
</organism>
<dbReference type="EMBL" id="BTGU01000047">
    <property type="protein sequence ID" value="GMN53551.1"/>
    <property type="molecule type" value="Genomic_DNA"/>
</dbReference>
<dbReference type="GO" id="GO:0015919">
    <property type="term" value="P:peroxisomal membrane transport"/>
    <property type="evidence" value="ECO:0007669"/>
    <property type="project" value="InterPro"/>
</dbReference>
<name>A0AA88AW46_FICCA</name>
<dbReference type="PANTHER" id="PTHR36361">
    <property type="entry name" value="PROTEIN APEM9"/>
    <property type="match status" value="1"/>
</dbReference>
<dbReference type="Proteomes" id="UP001187192">
    <property type="component" value="Unassembled WGS sequence"/>
</dbReference>
<feature type="transmembrane region" description="Helical" evidence="1">
    <location>
        <begin position="285"/>
        <end position="305"/>
    </location>
</feature>
<proteinExistence type="predicted"/>